<feature type="transmembrane region" description="Helical" evidence="6">
    <location>
        <begin position="132"/>
        <end position="149"/>
    </location>
</feature>
<dbReference type="OrthoDB" id="5457526at2"/>
<dbReference type="RefSeq" id="WP_139605526.1">
    <property type="nucleotide sequence ID" value="NZ_VDCQ01000050.1"/>
</dbReference>
<name>A0A5C4T492_9BACL</name>
<feature type="transmembrane region" description="Helical" evidence="6">
    <location>
        <begin position="100"/>
        <end position="120"/>
    </location>
</feature>
<keyword evidence="5 6" id="KW-0472">Membrane</keyword>
<comment type="similarity">
    <text evidence="2 6">Belongs to the 4-toluene sulfonate uptake permease (TSUP) (TC 2.A.102) family.</text>
</comment>
<dbReference type="Pfam" id="PF01925">
    <property type="entry name" value="TauE"/>
    <property type="match status" value="1"/>
</dbReference>
<evidence type="ECO:0000313" key="7">
    <source>
        <dbReference type="EMBL" id="TNJ62969.1"/>
    </source>
</evidence>
<feature type="transmembrane region" description="Helical" evidence="6">
    <location>
        <begin position="180"/>
        <end position="201"/>
    </location>
</feature>
<organism evidence="7 8">
    <name type="scientific">Paenibacillus hemerocallicola</name>
    <dbReference type="NCBI Taxonomy" id="1172614"/>
    <lineage>
        <taxon>Bacteria</taxon>
        <taxon>Bacillati</taxon>
        <taxon>Bacillota</taxon>
        <taxon>Bacilli</taxon>
        <taxon>Bacillales</taxon>
        <taxon>Paenibacillaceae</taxon>
        <taxon>Paenibacillus</taxon>
    </lineage>
</organism>
<evidence type="ECO:0000256" key="5">
    <source>
        <dbReference type="ARBA" id="ARBA00023136"/>
    </source>
</evidence>
<evidence type="ECO:0000256" key="4">
    <source>
        <dbReference type="ARBA" id="ARBA00022989"/>
    </source>
</evidence>
<keyword evidence="3 6" id="KW-0812">Transmembrane</keyword>
<protein>
    <recommendedName>
        <fullName evidence="6">Probable membrane transporter protein</fullName>
    </recommendedName>
</protein>
<accession>A0A5C4T492</accession>
<reference evidence="7 8" key="1">
    <citation type="submission" date="2019-05" db="EMBL/GenBank/DDBJ databases">
        <title>We sequenced the genome of Paenibacillus hemerocallicola KCTC 33185 for further insight into its adaptation and study the phylogeny of Paenibacillus.</title>
        <authorList>
            <person name="Narsing Rao M.P."/>
        </authorList>
    </citation>
    <scope>NUCLEOTIDE SEQUENCE [LARGE SCALE GENOMIC DNA]</scope>
    <source>
        <strain evidence="7 8">KCTC 33185</strain>
    </source>
</reference>
<evidence type="ECO:0000313" key="8">
    <source>
        <dbReference type="Proteomes" id="UP000307943"/>
    </source>
</evidence>
<keyword evidence="8" id="KW-1185">Reference proteome</keyword>
<sequence>MIVQIVGTMFAVGLLLGFVGAGGSGFIISILTVGFGYPIHTALGTALSAMAFSSLSGAVSHYRDGNVLLKTGLAVGGFGAFGAAVGSHYSVYIPEDGLKWLTAGMLFLSGLALWVRMLLVSGHKDKGTDAKAFLEGFAFWLAAGGVGLTTGVLSGLFGIGSTPFIQIGLLTVLGMPARQAAGTTMLVILPIAIAGGTGFWFVGHLDFPLLVQVVCGTMLGAYIGAKFTKRVTVSWLKTAMVIVPMIGGAILLL</sequence>
<feature type="transmembrane region" description="Helical" evidence="6">
    <location>
        <begin position="207"/>
        <end position="225"/>
    </location>
</feature>
<dbReference type="InterPro" id="IPR051598">
    <property type="entry name" value="TSUP/Inactive_protease-like"/>
</dbReference>
<dbReference type="GO" id="GO:0005886">
    <property type="term" value="C:plasma membrane"/>
    <property type="evidence" value="ECO:0007669"/>
    <property type="project" value="UniProtKB-SubCell"/>
</dbReference>
<evidence type="ECO:0000256" key="6">
    <source>
        <dbReference type="RuleBase" id="RU363041"/>
    </source>
</evidence>
<dbReference type="EMBL" id="VDCQ01000050">
    <property type="protein sequence ID" value="TNJ62969.1"/>
    <property type="molecule type" value="Genomic_DNA"/>
</dbReference>
<feature type="transmembrane region" description="Helical" evidence="6">
    <location>
        <begin position="232"/>
        <end position="252"/>
    </location>
</feature>
<evidence type="ECO:0000256" key="1">
    <source>
        <dbReference type="ARBA" id="ARBA00004141"/>
    </source>
</evidence>
<feature type="transmembrane region" description="Helical" evidence="6">
    <location>
        <begin position="12"/>
        <end position="31"/>
    </location>
</feature>
<keyword evidence="6" id="KW-1003">Cell membrane</keyword>
<dbReference type="Proteomes" id="UP000307943">
    <property type="component" value="Unassembled WGS sequence"/>
</dbReference>
<dbReference type="PANTHER" id="PTHR43701:SF2">
    <property type="entry name" value="MEMBRANE TRANSPORTER PROTEIN YJNA-RELATED"/>
    <property type="match status" value="1"/>
</dbReference>
<proteinExistence type="inferred from homology"/>
<comment type="caution">
    <text evidence="7">The sequence shown here is derived from an EMBL/GenBank/DDBJ whole genome shotgun (WGS) entry which is preliminary data.</text>
</comment>
<evidence type="ECO:0000256" key="3">
    <source>
        <dbReference type="ARBA" id="ARBA00022692"/>
    </source>
</evidence>
<dbReference type="AlphaFoldDB" id="A0A5C4T492"/>
<keyword evidence="4 6" id="KW-1133">Transmembrane helix</keyword>
<evidence type="ECO:0000256" key="2">
    <source>
        <dbReference type="ARBA" id="ARBA00009142"/>
    </source>
</evidence>
<dbReference type="InterPro" id="IPR002781">
    <property type="entry name" value="TM_pro_TauE-like"/>
</dbReference>
<comment type="subcellular location">
    <subcellularLocation>
        <location evidence="6">Cell membrane</location>
        <topology evidence="6">Multi-pass membrane protein</topology>
    </subcellularLocation>
    <subcellularLocation>
        <location evidence="1">Membrane</location>
        <topology evidence="1">Multi-pass membrane protein</topology>
    </subcellularLocation>
</comment>
<dbReference type="PANTHER" id="PTHR43701">
    <property type="entry name" value="MEMBRANE TRANSPORTER PROTEIN MJ0441-RELATED"/>
    <property type="match status" value="1"/>
</dbReference>
<feature type="transmembrane region" description="Helical" evidence="6">
    <location>
        <begin position="67"/>
        <end position="88"/>
    </location>
</feature>
<feature type="transmembrane region" description="Helical" evidence="6">
    <location>
        <begin position="37"/>
        <end position="55"/>
    </location>
</feature>
<gene>
    <name evidence="7" type="ORF">FE784_27830</name>
</gene>